<evidence type="ECO:0000256" key="7">
    <source>
        <dbReference type="ARBA" id="ARBA00022801"/>
    </source>
</evidence>
<dbReference type="GO" id="GO:0016887">
    <property type="term" value="F:ATP hydrolysis activity"/>
    <property type="evidence" value="ECO:0007669"/>
    <property type="project" value="InterPro"/>
</dbReference>
<dbReference type="InterPro" id="IPR012340">
    <property type="entry name" value="NA-bd_OB-fold"/>
</dbReference>
<accession>A0A397AMC9</accession>
<feature type="domain" description="AAA+ ATPase" evidence="17">
    <location>
        <begin position="211"/>
        <end position="351"/>
    </location>
</feature>
<keyword evidence="11" id="KW-0539">Nucleus</keyword>
<keyword evidence="10" id="KW-0647">Proteasome</keyword>
<comment type="similarity">
    <text evidence="3">Belongs to the AAA ATPase family.</text>
</comment>
<dbReference type="Gene3D" id="3.40.50.300">
    <property type="entry name" value="P-loop containing nucleotide triphosphate hydrolases"/>
    <property type="match status" value="1"/>
</dbReference>
<dbReference type="VEuPathDB" id="FungiDB:H257_16871"/>
<feature type="region of interest" description="Disordered" evidence="16">
    <location>
        <begin position="1"/>
        <end position="26"/>
    </location>
</feature>
<dbReference type="GO" id="GO:0004252">
    <property type="term" value="F:serine-type endopeptidase activity"/>
    <property type="evidence" value="ECO:0007669"/>
    <property type="project" value="UniProtKB-UniRule"/>
</dbReference>
<dbReference type="InterPro" id="IPR003960">
    <property type="entry name" value="ATPase_AAA_CS"/>
</dbReference>
<feature type="region of interest" description="Disordered" evidence="16">
    <location>
        <begin position="999"/>
        <end position="1025"/>
    </location>
</feature>
<dbReference type="GO" id="GO:0005737">
    <property type="term" value="C:cytoplasm"/>
    <property type="evidence" value="ECO:0007669"/>
    <property type="project" value="UniProtKB-SubCell"/>
</dbReference>
<dbReference type="PRINTS" id="PR00723">
    <property type="entry name" value="SUBTILISIN"/>
</dbReference>
<dbReference type="InterPro" id="IPR048723">
    <property type="entry name" value="OB_PRS7"/>
</dbReference>
<feature type="active site" description="Charge relay system" evidence="15">
    <location>
        <position position="868"/>
    </location>
</feature>
<evidence type="ECO:0000256" key="1">
    <source>
        <dbReference type="ARBA" id="ARBA00004123"/>
    </source>
</evidence>
<dbReference type="InterPro" id="IPR015500">
    <property type="entry name" value="Peptidase_S8_subtilisin-rel"/>
</dbReference>
<dbReference type="CDD" id="cd19502">
    <property type="entry name" value="RecA-like_PAN_like"/>
    <property type="match status" value="1"/>
</dbReference>
<keyword evidence="4" id="KW-0963">Cytoplasm</keyword>
<dbReference type="Gene3D" id="2.40.50.140">
    <property type="entry name" value="Nucleic acid-binding proteins"/>
    <property type="match status" value="1"/>
</dbReference>
<gene>
    <name evidence="18" type="ORF">DYB36_008613</name>
</gene>
<dbReference type="EC" id="3.4.21.62" evidence="13"/>
<evidence type="ECO:0000256" key="4">
    <source>
        <dbReference type="ARBA" id="ARBA00022490"/>
    </source>
</evidence>
<dbReference type="AlphaFoldDB" id="A0A397AMC9"/>
<dbReference type="GO" id="GO:0005634">
    <property type="term" value="C:nucleus"/>
    <property type="evidence" value="ECO:0007669"/>
    <property type="project" value="UniProtKB-SubCell"/>
</dbReference>
<feature type="active site" description="Charge relay system" evidence="15">
    <location>
        <position position="832"/>
    </location>
</feature>
<sequence length="1125" mass="122355">MSKGECQTKNVNEYDNEDELNEPPSKILDEGDIALLKTYGLGPYSRSIKSVEDDIKKVQQSVNDLVGIKESDTGLSIPSQWDLVSDKQMLQEEQPLQVARCTKIINAGEDDAKYMINVKQIAKFVVGLGEKVAPTDIEEGMRVGVDRTKYAIQIPLPPKIDPTVSLMTVEDKPDVTYDDVGGCKDSLEKLREVVELPLLHPERFVNLGIDPPKGVLLYGPPGTGKTLSARAVANRTDACFIRVIGSELVQKYVGEGARMVRELFTMARSKKACIVFFDEVDAIGGARSSGEEGGTDNEVQRTMLQIVTELDGFDPRGNIKVLMATNRPDTLDPALMRPGRLDRKVEFTVPELEGRTQILQIHAKSMSCDRNIRFELIARLCPNTTGTTQRYVVKLRSVCTEAGMYAIRARRKSVSEKDFLESVNKVIKGYQKFSCCWKCGRDLMDTADAAEILRVHADDDHHGELCMYKSGKCSEKRSWKNGKQLKLCDAHRLEQNAIKMRSDKGLSMRRKAVREEKKRIERMRHAEERKKMYLDASWTMGQASGATSEDTRQIVPWNGPFVDIGDDVVTAMCLHTLERLGNDVLVPLYEQHPELDDGQKIVVMKVAMVELHKKMMQQLLHMEQAGWIHSTTTCLFYTTHTTIISMAFPAPSALFVAAIAIAASASDKFTNGIRRHLEQSGSVPAVIVSFKKSHQEVLASVPDINSATSRGAHIASIRQALVAHAKTSHSDVLAALHAFESTTETSLTFDSLWASNVVYITNPSESLLNTLAAIPSVNKIRPAVTAHLPPIKIEQESASTPHANEWGVDVIGAANVWASGNKGKGVVVGGIDTGVRGTHEALKTNFRADHGWFDPYHNNTAPVDMAGHGSHTMGTSVGTTGVGVAPEASWIACLGCDDQDCPEYALLKCGEFMLCPTDVNGNNPDCTKAAHVVNNSWGSNDASDTFYDATIAAWRKANIIPVFANGNAGPKCSTVGSPGQGKLTFGIGATQKTDAIASFSSRGPAPDGRIKPDISAPGQSIRSSVPTSDTSYAVYSGTSMATPHVTGAVALILAAKPGVTYDQIYKAFISTTDTVSLTPTNQTCGGVSELQYPNNVYGYGRLNIERAIASLSSSTPSPTTTKPAC</sequence>
<dbReference type="FunFam" id="3.40.50.300:FF:000027">
    <property type="entry name" value="26S protease regulatory subunit 7"/>
    <property type="match status" value="1"/>
</dbReference>
<keyword evidence="5 15" id="KW-0645">Protease</keyword>
<dbReference type="VEuPathDB" id="FungiDB:H257_16874"/>
<dbReference type="Gene3D" id="3.40.50.200">
    <property type="entry name" value="Peptidase S8/S53 domain"/>
    <property type="match status" value="1"/>
</dbReference>
<keyword evidence="8 15" id="KW-0720">Serine protease</keyword>
<dbReference type="PROSITE" id="PS00138">
    <property type="entry name" value="SUBTILASE_SER"/>
    <property type="match status" value="1"/>
</dbReference>
<dbReference type="InterPro" id="IPR027417">
    <property type="entry name" value="P-loop_NTPase"/>
</dbReference>
<evidence type="ECO:0000256" key="15">
    <source>
        <dbReference type="PROSITE-ProRule" id="PRU01240"/>
    </source>
</evidence>
<dbReference type="Gene3D" id="1.10.8.60">
    <property type="match status" value="1"/>
</dbReference>
<dbReference type="FunFam" id="1.10.8.60:FF:000005">
    <property type="entry name" value="26S protease regulatory subunit 7"/>
    <property type="match status" value="1"/>
</dbReference>
<evidence type="ECO:0000256" key="13">
    <source>
        <dbReference type="ARBA" id="ARBA00023619"/>
    </source>
</evidence>
<dbReference type="Pfam" id="PF00082">
    <property type="entry name" value="Peptidase_S8"/>
    <property type="match status" value="1"/>
</dbReference>
<dbReference type="InterPro" id="IPR000209">
    <property type="entry name" value="Peptidase_S8/S53_dom"/>
</dbReference>
<dbReference type="PROSITE" id="PS51892">
    <property type="entry name" value="SUBTILASE"/>
    <property type="match status" value="1"/>
</dbReference>
<dbReference type="Pfam" id="PF00004">
    <property type="entry name" value="AAA"/>
    <property type="match status" value="1"/>
</dbReference>
<keyword evidence="6" id="KW-0547">Nucleotide-binding</keyword>
<evidence type="ECO:0000259" key="17">
    <source>
        <dbReference type="SMART" id="SM00382"/>
    </source>
</evidence>
<comment type="subcellular location">
    <subcellularLocation>
        <location evidence="2">Cytoplasm</location>
    </subcellularLocation>
    <subcellularLocation>
        <location evidence="1">Nucleus</location>
    </subcellularLocation>
</comment>
<dbReference type="InterPro" id="IPR003959">
    <property type="entry name" value="ATPase_AAA_core"/>
</dbReference>
<evidence type="ECO:0000256" key="3">
    <source>
        <dbReference type="ARBA" id="ARBA00006914"/>
    </source>
</evidence>
<keyword evidence="7 15" id="KW-0378">Hydrolase</keyword>
<evidence type="ECO:0000256" key="16">
    <source>
        <dbReference type="SAM" id="MobiDB-lite"/>
    </source>
</evidence>
<comment type="catalytic activity">
    <reaction evidence="12">
        <text>Hydrolysis of proteins with broad specificity for peptide bonds, and a preference for a large uncharged residue in P1. Hydrolyzes peptide amides.</text>
        <dbReference type="EC" id="3.4.21.62"/>
    </reaction>
</comment>
<comment type="similarity">
    <text evidence="15">Belongs to the peptidase S8 family.</text>
</comment>
<feature type="active site" description="Charge relay system" evidence="15">
    <location>
        <position position="1039"/>
    </location>
</feature>
<evidence type="ECO:0000256" key="6">
    <source>
        <dbReference type="ARBA" id="ARBA00022741"/>
    </source>
</evidence>
<dbReference type="GO" id="GO:0000502">
    <property type="term" value="C:proteasome complex"/>
    <property type="evidence" value="ECO:0007669"/>
    <property type="project" value="UniProtKB-KW"/>
</dbReference>
<dbReference type="GO" id="GO:0006508">
    <property type="term" value="P:proteolysis"/>
    <property type="evidence" value="ECO:0007669"/>
    <property type="project" value="UniProtKB-KW"/>
</dbReference>
<dbReference type="SMART" id="SM00382">
    <property type="entry name" value="AAA"/>
    <property type="match status" value="1"/>
</dbReference>
<evidence type="ECO:0000256" key="2">
    <source>
        <dbReference type="ARBA" id="ARBA00004496"/>
    </source>
</evidence>
<dbReference type="GO" id="GO:0005524">
    <property type="term" value="F:ATP binding"/>
    <property type="evidence" value="ECO:0007669"/>
    <property type="project" value="UniProtKB-KW"/>
</dbReference>
<evidence type="ECO:0000256" key="10">
    <source>
        <dbReference type="ARBA" id="ARBA00022942"/>
    </source>
</evidence>
<evidence type="ECO:0000256" key="12">
    <source>
        <dbReference type="ARBA" id="ARBA00023529"/>
    </source>
</evidence>
<dbReference type="Pfam" id="PF21236">
    <property type="entry name" value="OB_PRS7"/>
    <property type="match status" value="1"/>
</dbReference>
<evidence type="ECO:0000256" key="11">
    <source>
        <dbReference type="ARBA" id="ARBA00023242"/>
    </source>
</evidence>
<reference evidence="18 19" key="1">
    <citation type="submission" date="2018-08" db="EMBL/GenBank/DDBJ databases">
        <title>Aphanomyces genome sequencing and annotation.</title>
        <authorList>
            <person name="Minardi D."/>
            <person name="Oidtmann B."/>
            <person name="Van Der Giezen M."/>
            <person name="Studholme D.J."/>
        </authorList>
    </citation>
    <scope>NUCLEOTIDE SEQUENCE [LARGE SCALE GENOMIC DNA]</scope>
    <source>
        <strain evidence="18 19">Kv</strain>
    </source>
</reference>
<protein>
    <recommendedName>
        <fullName evidence="13">subtilisin</fullName>
        <ecNumber evidence="13">3.4.21.62</ecNumber>
    </recommendedName>
</protein>
<evidence type="ECO:0000256" key="5">
    <source>
        <dbReference type="ARBA" id="ARBA00022670"/>
    </source>
</evidence>
<keyword evidence="9" id="KW-0067">ATP-binding</keyword>
<dbReference type="Proteomes" id="UP000265427">
    <property type="component" value="Unassembled WGS sequence"/>
</dbReference>
<dbReference type="InterPro" id="IPR050221">
    <property type="entry name" value="26S_Proteasome_ATPase"/>
</dbReference>
<dbReference type="PROSITE" id="PS00674">
    <property type="entry name" value="AAA"/>
    <property type="match status" value="1"/>
</dbReference>
<dbReference type="InterPro" id="IPR003593">
    <property type="entry name" value="AAA+_ATPase"/>
</dbReference>
<dbReference type="FunFam" id="2.40.50.140:FF:000037">
    <property type="entry name" value="26S protease regulatory subunit 7"/>
    <property type="match status" value="1"/>
</dbReference>
<comment type="caution">
    <text evidence="18">The sequence shown here is derived from an EMBL/GenBank/DDBJ whole genome shotgun (WGS) entry which is preliminary data.</text>
</comment>
<dbReference type="PANTHER" id="PTHR23073">
    <property type="entry name" value="26S PROTEASOME REGULATORY SUBUNIT"/>
    <property type="match status" value="1"/>
</dbReference>
<evidence type="ECO:0000313" key="19">
    <source>
        <dbReference type="Proteomes" id="UP000265427"/>
    </source>
</evidence>
<dbReference type="EMBL" id="QUSZ01006114">
    <property type="protein sequence ID" value="RHY06928.1"/>
    <property type="molecule type" value="Genomic_DNA"/>
</dbReference>
<name>A0A397AMC9_APHAT</name>
<comment type="function">
    <text evidence="14">The 26S proteasome is involved in the ATP-dependent degradation of ubiquitinated proteins. The regulatory (or ATPase) complex confers ATP dependency and substrate specificity to the 26S complex.</text>
</comment>
<dbReference type="InterPro" id="IPR036852">
    <property type="entry name" value="Peptidase_S8/S53_dom_sf"/>
</dbReference>
<proteinExistence type="inferred from homology"/>
<dbReference type="SUPFAM" id="SSF52743">
    <property type="entry name" value="Subtilisin-like"/>
    <property type="match status" value="1"/>
</dbReference>
<evidence type="ECO:0000313" key="18">
    <source>
        <dbReference type="EMBL" id="RHY06928.1"/>
    </source>
</evidence>
<feature type="compositionally biased region" description="Polar residues" evidence="16">
    <location>
        <begin position="1"/>
        <end position="13"/>
    </location>
</feature>
<evidence type="ECO:0000256" key="9">
    <source>
        <dbReference type="ARBA" id="ARBA00022840"/>
    </source>
</evidence>
<dbReference type="InterPro" id="IPR023828">
    <property type="entry name" value="Peptidase_S8_Ser-AS"/>
</dbReference>
<evidence type="ECO:0000256" key="14">
    <source>
        <dbReference type="ARBA" id="ARBA00024661"/>
    </source>
</evidence>
<evidence type="ECO:0000256" key="8">
    <source>
        <dbReference type="ARBA" id="ARBA00022825"/>
    </source>
</evidence>
<dbReference type="SUPFAM" id="SSF52540">
    <property type="entry name" value="P-loop containing nucleoside triphosphate hydrolases"/>
    <property type="match status" value="1"/>
</dbReference>
<organism evidence="18 19">
    <name type="scientific">Aphanomyces astaci</name>
    <name type="common">Crayfish plague agent</name>
    <dbReference type="NCBI Taxonomy" id="112090"/>
    <lineage>
        <taxon>Eukaryota</taxon>
        <taxon>Sar</taxon>
        <taxon>Stramenopiles</taxon>
        <taxon>Oomycota</taxon>
        <taxon>Saprolegniomycetes</taxon>
        <taxon>Saprolegniales</taxon>
        <taxon>Verrucalvaceae</taxon>
        <taxon>Aphanomyces</taxon>
    </lineage>
</organism>